<evidence type="ECO:0000313" key="1">
    <source>
        <dbReference type="EMBL" id="OPX18337.1"/>
    </source>
</evidence>
<evidence type="ECO:0008006" key="3">
    <source>
        <dbReference type="Google" id="ProtNLM"/>
    </source>
</evidence>
<protein>
    <recommendedName>
        <fullName evidence="3">Tetratricopeptide repeat-like domain-containing protein</fullName>
    </recommendedName>
</protein>
<comment type="caution">
    <text evidence="1">The sequence shown here is derived from an EMBL/GenBank/DDBJ whole genome shotgun (WGS) entry which is preliminary data.</text>
</comment>
<reference evidence="2" key="1">
    <citation type="submission" date="2017-01" db="EMBL/GenBank/DDBJ databases">
        <title>Novel pathways for hydrocarbon cycling and metabolic interdependencies in hydrothermal sediment communities.</title>
        <authorList>
            <person name="Dombrowski N."/>
            <person name="Seitz K."/>
            <person name="Teske A."/>
            <person name="Baker B."/>
        </authorList>
    </citation>
    <scope>NUCLEOTIDE SEQUENCE [LARGE SCALE GENOMIC DNA]</scope>
</reference>
<dbReference type="SUPFAM" id="SSF48452">
    <property type="entry name" value="TPR-like"/>
    <property type="match status" value="1"/>
</dbReference>
<dbReference type="EMBL" id="MUKB01000022">
    <property type="protein sequence ID" value="OPX18337.1"/>
    <property type="molecule type" value="Genomic_DNA"/>
</dbReference>
<dbReference type="InterPro" id="IPR011990">
    <property type="entry name" value="TPR-like_helical_dom_sf"/>
</dbReference>
<sequence>MSIFLLILILSNPIDSLKSLIKERPNLETILHLNQLYLENREFKKGILLLKKYRRYLDSKEQLLLIYNEAEDYLFAGDIKNAYKQYMEIVIRNPDDEIANDALERLYLLEIGRVDTTLLKRFLRTIYLYKIRKYHQAIDTLKTLLNSKFGAYAYYYLALVYNDIEDPAQSYAVLKEMRKAHPKNRIYDATILLAEMALKLDKKKEAKEVLEGLILTVPNSIYAMRAREIISENGLE</sequence>
<proteinExistence type="predicted"/>
<accession>A0A1V4QH61</accession>
<gene>
    <name evidence="1" type="ORF">BXT86_01740</name>
</gene>
<dbReference type="Gene3D" id="1.25.40.10">
    <property type="entry name" value="Tetratricopeptide repeat domain"/>
    <property type="match status" value="1"/>
</dbReference>
<dbReference type="AlphaFoldDB" id="A0A1V4QH61"/>
<evidence type="ECO:0000313" key="2">
    <source>
        <dbReference type="Proteomes" id="UP000191663"/>
    </source>
</evidence>
<dbReference type="Proteomes" id="UP000191663">
    <property type="component" value="Unassembled WGS sequence"/>
</dbReference>
<organism evidence="1 2">
    <name type="scientific">candidate division WOR-3 bacterium 4484_100</name>
    <dbReference type="NCBI Taxonomy" id="1936077"/>
    <lineage>
        <taxon>Bacteria</taxon>
        <taxon>Bacteria division WOR-3</taxon>
    </lineage>
</organism>
<name>A0A1V4QH61_UNCW3</name>